<comment type="caution">
    <text evidence="1">The sequence shown here is derived from an EMBL/GenBank/DDBJ whole genome shotgun (WGS) entry which is preliminary data.</text>
</comment>
<reference evidence="1" key="2">
    <citation type="submission" date="2023-04" db="EMBL/GenBank/DDBJ databases">
        <authorList>
            <person name="Bu L."/>
            <person name="Lu L."/>
            <person name="Laidemitt M.R."/>
            <person name="Zhang S.M."/>
            <person name="Mutuku M."/>
            <person name="Mkoji G."/>
            <person name="Steinauer M."/>
            <person name="Loker E.S."/>
        </authorList>
    </citation>
    <scope>NUCLEOTIDE SEQUENCE</scope>
    <source>
        <strain evidence="1">KasaAsao</strain>
        <tissue evidence="1">Whole Snail</tissue>
    </source>
</reference>
<dbReference type="EMBL" id="JASAOG010000016">
    <property type="protein sequence ID" value="KAK0064755.1"/>
    <property type="molecule type" value="Genomic_DNA"/>
</dbReference>
<sequence length="57" mass="6311">MLCKGDVLKDGSAADCCSTGDLAKVQHTIYSATSEAWDTLYNKLHLINVKLAFVHWQ</sequence>
<protein>
    <submittedName>
        <fullName evidence="1">Uncharacterized protein</fullName>
    </submittedName>
</protein>
<evidence type="ECO:0000313" key="1">
    <source>
        <dbReference type="EMBL" id="KAK0064755.1"/>
    </source>
</evidence>
<dbReference type="AlphaFoldDB" id="A0AAD8C3H2"/>
<reference evidence="1" key="1">
    <citation type="journal article" date="2023" name="PLoS Negl. Trop. Dis.">
        <title>A genome sequence for Biomphalaria pfeifferi, the major vector snail for the human-infecting parasite Schistosoma mansoni.</title>
        <authorList>
            <person name="Bu L."/>
            <person name="Lu L."/>
            <person name="Laidemitt M.R."/>
            <person name="Zhang S.M."/>
            <person name="Mutuku M."/>
            <person name="Mkoji G."/>
            <person name="Steinauer M."/>
            <person name="Loker E.S."/>
        </authorList>
    </citation>
    <scope>NUCLEOTIDE SEQUENCE</scope>
    <source>
        <strain evidence="1">KasaAsao</strain>
    </source>
</reference>
<accession>A0AAD8C3H2</accession>
<feature type="non-terminal residue" evidence="1">
    <location>
        <position position="57"/>
    </location>
</feature>
<proteinExistence type="predicted"/>
<evidence type="ECO:0000313" key="2">
    <source>
        <dbReference type="Proteomes" id="UP001233172"/>
    </source>
</evidence>
<gene>
    <name evidence="1" type="ORF">Bpfe_005844</name>
</gene>
<dbReference type="Proteomes" id="UP001233172">
    <property type="component" value="Unassembled WGS sequence"/>
</dbReference>
<keyword evidence="2" id="KW-1185">Reference proteome</keyword>
<name>A0AAD8C3H2_BIOPF</name>
<organism evidence="1 2">
    <name type="scientific">Biomphalaria pfeifferi</name>
    <name type="common">Bloodfluke planorb</name>
    <name type="synonym">Freshwater snail</name>
    <dbReference type="NCBI Taxonomy" id="112525"/>
    <lineage>
        <taxon>Eukaryota</taxon>
        <taxon>Metazoa</taxon>
        <taxon>Spiralia</taxon>
        <taxon>Lophotrochozoa</taxon>
        <taxon>Mollusca</taxon>
        <taxon>Gastropoda</taxon>
        <taxon>Heterobranchia</taxon>
        <taxon>Euthyneura</taxon>
        <taxon>Panpulmonata</taxon>
        <taxon>Hygrophila</taxon>
        <taxon>Lymnaeoidea</taxon>
        <taxon>Planorbidae</taxon>
        <taxon>Biomphalaria</taxon>
    </lineage>
</organism>